<organism evidence="1 2">
    <name type="scientific">Brassica cretica</name>
    <name type="common">Mustard</name>
    <dbReference type="NCBI Taxonomy" id="69181"/>
    <lineage>
        <taxon>Eukaryota</taxon>
        <taxon>Viridiplantae</taxon>
        <taxon>Streptophyta</taxon>
        <taxon>Embryophyta</taxon>
        <taxon>Tracheophyta</taxon>
        <taxon>Spermatophyta</taxon>
        <taxon>Magnoliopsida</taxon>
        <taxon>eudicotyledons</taxon>
        <taxon>Gunneridae</taxon>
        <taxon>Pentapetalae</taxon>
        <taxon>rosids</taxon>
        <taxon>malvids</taxon>
        <taxon>Brassicales</taxon>
        <taxon>Brassicaceae</taxon>
        <taxon>Brassiceae</taxon>
        <taxon>Brassica</taxon>
    </lineage>
</organism>
<evidence type="ECO:0000313" key="2">
    <source>
        <dbReference type="Proteomes" id="UP000266723"/>
    </source>
</evidence>
<reference evidence="1 2" key="1">
    <citation type="journal article" date="2020" name="BMC Genomics">
        <title>Intraspecific diversification of the crop wild relative Brassica cretica Lam. using demographic model selection.</title>
        <authorList>
            <person name="Kioukis A."/>
            <person name="Michalopoulou V.A."/>
            <person name="Briers L."/>
            <person name="Pirintsos S."/>
            <person name="Studholme D.J."/>
            <person name="Pavlidis P."/>
            <person name="Sarris P.F."/>
        </authorList>
    </citation>
    <scope>NUCLEOTIDE SEQUENCE [LARGE SCALE GENOMIC DNA]</scope>
    <source>
        <strain evidence="2">cv. PFS-1207/04</strain>
    </source>
</reference>
<comment type="caution">
    <text evidence="1">The sequence shown here is derived from an EMBL/GenBank/DDBJ whole genome shotgun (WGS) entry which is preliminary data.</text>
</comment>
<proteinExistence type="predicted"/>
<sequence>MVSSNQVRRVWSDRRRPTLLLWLASSRGRRLSGWKRHRAHYINTIGYEKPQKMESQAYDNQNPYDAKKTLVDSYLDVLISLKEKWEKKKAATDFEARLREVMANLDLLKEIMNNNLLASDELLRLRTKEVELGSGLDVMAVSDFSIEKLVLPQITEDLPEDFFAKVPSGMDDTGDRMKRAGGQFEDGEFNVEE</sequence>
<gene>
    <name evidence="1" type="ORF">DY000_02014127</name>
</gene>
<dbReference type="Pfam" id="PF07794">
    <property type="entry name" value="DUF1633"/>
    <property type="match status" value="1"/>
</dbReference>
<name>A0ABQ7CZP0_BRACR</name>
<keyword evidence="2" id="KW-1185">Reference proteome</keyword>
<accession>A0ABQ7CZP0</accession>
<dbReference type="EMBL" id="QGKV02000759">
    <property type="protein sequence ID" value="KAF3565402.1"/>
    <property type="molecule type" value="Genomic_DNA"/>
</dbReference>
<dbReference type="InterPro" id="IPR012436">
    <property type="entry name" value="DUF1633"/>
</dbReference>
<evidence type="ECO:0000313" key="1">
    <source>
        <dbReference type="EMBL" id="KAF3565402.1"/>
    </source>
</evidence>
<dbReference type="Proteomes" id="UP000266723">
    <property type="component" value="Unassembled WGS sequence"/>
</dbReference>
<protein>
    <submittedName>
        <fullName evidence="1">Uncharacterized protein</fullName>
    </submittedName>
</protein>